<gene>
    <name evidence="6" type="ORF">B4U79_18353</name>
</gene>
<dbReference type="PROSITE" id="PS50089">
    <property type="entry name" value="ZF_RING_2"/>
    <property type="match status" value="1"/>
</dbReference>
<dbReference type="SUPFAM" id="SSF57850">
    <property type="entry name" value="RING/U-box"/>
    <property type="match status" value="1"/>
</dbReference>
<proteinExistence type="predicted"/>
<dbReference type="GO" id="GO:0008270">
    <property type="term" value="F:zinc ion binding"/>
    <property type="evidence" value="ECO:0007669"/>
    <property type="project" value="UniProtKB-KW"/>
</dbReference>
<evidence type="ECO:0000259" key="5">
    <source>
        <dbReference type="PROSITE" id="PS50089"/>
    </source>
</evidence>
<dbReference type="Pfam" id="PF13923">
    <property type="entry name" value="zf-C3HC4_2"/>
    <property type="match status" value="1"/>
</dbReference>
<evidence type="ECO:0000256" key="2">
    <source>
        <dbReference type="ARBA" id="ARBA00022771"/>
    </source>
</evidence>
<evidence type="ECO:0000256" key="4">
    <source>
        <dbReference type="PROSITE-ProRule" id="PRU00175"/>
    </source>
</evidence>
<dbReference type="PANTHER" id="PTHR10131:SF94">
    <property type="entry name" value="TNF RECEPTOR-ASSOCIATED FACTOR 4"/>
    <property type="match status" value="1"/>
</dbReference>
<comment type="caution">
    <text evidence="6">The sequence shown here is derived from an EMBL/GenBank/DDBJ whole genome shotgun (WGS) entry which is preliminary data.</text>
</comment>
<dbReference type="STRING" id="1965070.A0A3S3RTY1"/>
<keyword evidence="7" id="KW-1185">Reference proteome</keyword>
<dbReference type="InterPro" id="IPR001841">
    <property type="entry name" value="Znf_RING"/>
</dbReference>
<evidence type="ECO:0000256" key="3">
    <source>
        <dbReference type="ARBA" id="ARBA00022833"/>
    </source>
</evidence>
<keyword evidence="1" id="KW-0479">Metal-binding</keyword>
<reference evidence="6 7" key="1">
    <citation type="journal article" date="2018" name="Gigascience">
        <title>Genomes of trombidid mites reveal novel predicted allergens and laterally-transferred genes associated with secondary metabolism.</title>
        <authorList>
            <person name="Dong X."/>
            <person name="Chaisiri K."/>
            <person name="Xia D."/>
            <person name="Armstrong S.D."/>
            <person name="Fang Y."/>
            <person name="Donnelly M.J."/>
            <person name="Kadowaki T."/>
            <person name="McGarry J.W."/>
            <person name="Darby A.C."/>
            <person name="Makepeace B.L."/>
        </authorList>
    </citation>
    <scope>NUCLEOTIDE SEQUENCE [LARGE SCALE GENOMIC DNA]</scope>
    <source>
        <strain evidence="6">UoL-WK</strain>
    </source>
</reference>
<dbReference type="InterPro" id="IPR013083">
    <property type="entry name" value="Znf_RING/FYVE/PHD"/>
</dbReference>
<dbReference type="EMBL" id="NCKU01005341">
    <property type="protein sequence ID" value="RWS04679.1"/>
    <property type="molecule type" value="Genomic_DNA"/>
</dbReference>
<protein>
    <recommendedName>
        <fullName evidence="5">RING-type domain-containing protein</fullName>
    </recommendedName>
</protein>
<evidence type="ECO:0000313" key="6">
    <source>
        <dbReference type="EMBL" id="RWS04679.1"/>
    </source>
</evidence>
<dbReference type="Proteomes" id="UP000285301">
    <property type="component" value="Unassembled WGS sequence"/>
</dbReference>
<dbReference type="InterPro" id="IPR017907">
    <property type="entry name" value="Znf_RING_CS"/>
</dbReference>
<dbReference type="OrthoDB" id="6477712at2759"/>
<dbReference type="PANTHER" id="PTHR10131">
    <property type="entry name" value="TNF RECEPTOR ASSOCIATED FACTOR"/>
    <property type="match status" value="1"/>
</dbReference>
<keyword evidence="3" id="KW-0862">Zinc</keyword>
<keyword evidence="2 4" id="KW-0863">Zinc-finger</keyword>
<dbReference type="PROSITE" id="PS00518">
    <property type="entry name" value="ZF_RING_1"/>
    <property type="match status" value="1"/>
</dbReference>
<dbReference type="SMART" id="SM00184">
    <property type="entry name" value="RING"/>
    <property type="match status" value="1"/>
</dbReference>
<evidence type="ECO:0000313" key="7">
    <source>
        <dbReference type="Proteomes" id="UP000285301"/>
    </source>
</evidence>
<feature type="domain" description="RING-type" evidence="5">
    <location>
        <begin position="21"/>
        <end position="61"/>
    </location>
</feature>
<dbReference type="SUPFAM" id="SSF49599">
    <property type="entry name" value="TRAF domain-like"/>
    <property type="match status" value="1"/>
</dbReference>
<evidence type="ECO:0000256" key="1">
    <source>
        <dbReference type="ARBA" id="ARBA00022723"/>
    </source>
</evidence>
<sequence>MGFDIERFVDLNKDDHKCLICAICTDVVQNAVYTECEHMFCGDCLREWIAKSEFCRCPICNEVIDAEHLNPIPRIARNLLNDLRIKCDFEKKGCDAIVKLEDLMQHVKQCKFRNHLTMRGEWKALHLKRMKFNSSQIKML</sequence>
<name>A0A3S3RTY1_9ACAR</name>
<accession>A0A3S3RTY1</accession>
<organism evidence="6 7">
    <name type="scientific">Dinothrombium tinctorium</name>
    <dbReference type="NCBI Taxonomy" id="1965070"/>
    <lineage>
        <taxon>Eukaryota</taxon>
        <taxon>Metazoa</taxon>
        <taxon>Ecdysozoa</taxon>
        <taxon>Arthropoda</taxon>
        <taxon>Chelicerata</taxon>
        <taxon>Arachnida</taxon>
        <taxon>Acari</taxon>
        <taxon>Acariformes</taxon>
        <taxon>Trombidiformes</taxon>
        <taxon>Prostigmata</taxon>
        <taxon>Anystina</taxon>
        <taxon>Parasitengona</taxon>
        <taxon>Trombidioidea</taxon>
        <taxon>Trombidiidae</taxon>
        <taxon>Dinothrombium</taxon>
    </lineage>
</organism>
<dbReference type="AlphaFoldDB" id="A0A3S3RTY1"/>
<dbReference type="Gene3D" id="3.30.40.10">
    <property type="entry name" value="Zinc/RING finger domain, C3HC4 (zinc finger)"/>
    <property type="match status" value="2"/>
</dbReference>